<dbReference type="EMBL" id="UYYG01000004">
    <property type="protein sequence ID" value="VDN50538.1"/>
    <property type="molecule type" value="Genomic_DNA"/>
</dbReference>
<evidence type="ECO:0000313" key="7">
    <source>
        <dbReference type="Proteomes" id="UP000038040"/>
    </source>
</evidence>
<dbReference type="AlphaFoldDB" id="A0A0N4UCA5"/>
<evidence type="ECO:0000256" key="3">
    <source>
        <dbReference type="ARBA" id="ARBA00022517"/>
    </source>
</evidence>
<reference evidence="9" key="1">
    <citation type="submission" date="2017-02" db="UniProtKB">
        <authorList>
            <consortium name="WormBaseParasite"/>
        </authorList>
    </citation>
    <scope>IDENTIFICATION</scope>
</reference>
<keyword evidence="3 5" id="KW-0690">Ribosome biogenesis</keyword>
<protein>
    <recommendedName>
        <fullName evidence="5">Ribosome biogenesis regulatory protein</fullName>
    </recommendedName>
</protein>
<dbReference type="OrthoDB" id="28455at2759"/>
<dbReference type="WBParaSite" id="DME_0000489001-mRNA-1">
    <property type="protein sequence ID" value="DME_0000489001-mRNA-1"/>
    <property type="gene ID" value="DME_0000489001"/>
</dbReference>
<evidence type="ECO:0000256" key="4">
    <source>
        <dbReference type="ARBA" id="ARBA00023242"/>
    </source>
</evidence>
<dbReference type="STRING" id="318479.A0A0N4UCA5"/>
<accession>A0A0N4UCA5</accession>
<evidence type="ECO:0000313" key="6">
    <source>
        <dbReference type="EMBL" id="VDN50538.1"/>
    </source>
</evidence>
<sequence length="226" mass="27387">IFYIFEFSISDFLFSYAEDKVCELTRDNTQHLFNGIWKLERLTVDNVVCLPLPVLRIPREKPLPENKPLTKWQQYAQQKGIRQRKRDKKFFDKDTKEWRPRYGYKRSRVEKEKDWLIEIPEGKDPMVDYFAEREKDKQERRSKNELQRLRNIKRSRRFSDEVIGNKPLGITVEFNDRDKHQLLNQLDRAKRATASFGKYQPNLKSEKQQNKNYTTHKVCEILLIIY</sequence>
<dbReference type="Proteomes" id="UP000274756">
    <property type="component" value="Unassembled WGS sequence"/>
</dbReference>
<evidence type="ECO:0000256" key="1">
    <source>
        <dbReference type="ARBA" id="ARBA00004123"/>
    </source>
</evidence>
<reference evidence="6 8" key="2">
    <citation type="submission" date="2018-11" db="EMBL/GenBank/DDBJ databases">
        <authorList>
            <consortium name="Pathogen Informatics"/>
        </authorList>
    </citation>
    <scope>NUCLEOTIDE SEQUENCE [LARGE SCALE GENOMIC DNA]</scope>
</reference>
<gene>
    <name evidence="6" type="ORF">DME_LOCUS511</name>
</gene>
<proteinExistence type="inferred from homology"/>
<dbReference type="GO" id="GO:0005634">
    <property type="term" value="C:nucleus"/>
    <property type="evidence" value="ECO:0007669"/>
    <property type="project" value="UniProtKB-SubCell"/>
</dbReference>
<dbReference type="InterPro" id="IPR007023">
    <property type="entry name" value="Ribosom_reg"/>
</dbReference>
<comment type="subcellular location">
    <subcellularLocation>
        <location evidence="1 5">Nucleus</location>
    </subcellularLocation>
</comment>
<name>A0A0N4UCA5_DRAME</name>
<evidence type="ECO:0000313" key="9">
    <source>
        <dbReference type="WBParaSite" id="DME_0000489001-mRNA-1"/>
    </source>
</evidence>
<organism evidence="7 9">
    <name type="scientific">Dracunculus medinensis</name>
    <name type="common">Guinea worm</name>
    <dbReference type="NCBI Taxonomy" id="318479"/>
    <lineage>
        <taxon>Eukaryota</taxon>
        <taxon>Metazoa</taxon>
        <taxon>Ecdysozoa</taxon>
        <taxon>Nematoda</taxon>
        <taxon>Chromadorea</taxon>
        <taxon>Rhabditida</taxon>
        <taxon>Spirurina</taxon>
        <taxon>Dracunculoidea</taxon>
        <taxon>Dracunculidae</taxon>
        <taxon>Dracunculus</taxon>
    </lineage>
</organism>
<keyword evidence="8" id="KW-1185">Reference proteome</keyword>
<keyword evidence="4 5" id="KW-0539">Nucleus</keyword>
<comment type="similarity">
    <text evidence="2 5">Belongs to the RRS1 family.</text>
</comment>
<evidence type="ECO:0000256" key="5">
    <source>
        <dbReference type="RuleBase" id="RU364132"/>
    </source>
</evidence>
<dbReference type="Pfam" id="PF04939">
    <property type="entry name" value="RRS1"/>
    <property type="match status" value="1"/>
</dbReference>
<dbReference type="Proteomes" id="UP000038040">
    <property type="component" value="Unplaced"/>
</dbReference>
<evidence type="ECO:0000313" key="8">
    <source>
        <dbReference type="Proteomes" id="UP000274756"/>
    </source>
</evidence>
<dbReference type="GO" id="GO:0042254">
    <property type="term" value="P:ribosome biogenesis"/>
    <property type="evidence" value="ECO:0007669"/>
    <property type="project" value="UniProtKB-KW"/>
</dbReference>
<comment type="function">
    <text evidence="5">Involved in ribosomal large subunit assembly.</text>
</comment>
<evidence type="ECO:0000256" key="2">
    <source>
        <dbReference type="ARBA" id="ARBA00010077"/>
    </source>
</evidence>